<dbReference type="EC" id="2.3.1.1" evidence="4"/>
<dbReference type="PROSITE" id="PS51186">
    <property type="entry name" value="GNAT"/>
    <property type="match status" value="1"/>
</dbReference>
<dbReference type="GO" id="GO:0006526">
    <property type="term" value="P:L-arginine biosynthetic process"/>
    <property type="evidence" value="ECO:0007669"/>
    <property type="project" value="InterPro"/>
</dbReference>
<keyword evidence="1 4" id="KW-0808">Transferase</keyword>
<dbReference type="Gene3D" id="3.40.630.30">
    <property type="match status" value="1"/>
</dbReference>
<organism evidence="4 5">
    <name type="scientific">Thermovenabulum gondwanense</name>
    <dbReference type="NCBI Taxonomy" id="520767"/>
    <lineage>
        <taxon>Bacteria</taxon>
        <taxon>Bacillati</taxon>
        <taxon>Bacillota</taxon>
        <taxon>Clostridia</taxon>
        <taxon>Thermosediminibacterales</taxon>
        <taxon>Thermosediminibacteraceae</taxon>
        <taxon>Thermovenabulum</taxon>
    </lineage>
</organism>
<accession>A0A162M8N3</accession>
<dbReference type="InterPro" id="IPR000182">
    <property type="entry name" value="GNAT_dom"/>
</dbReference>
<evidence type="ECO:0000313" key="4">
    <source>
        <dbReference type="EMBL" id="KYO64539.1"/>
    </source>
</evidence>
<protein>
    <submittedName>
        <fullName evidence="4">Amino-acid acetyltransferase</fullName>
        <ecNumber evidence="4">2.3.1.1</ecNumber>
    </submittedName>
</protein>
<proteinExistence type="predicted"/>
<feature type="domain" description="N-acetyltransferase" evidence="3">
    <location>
        <begin position="2"/>
        <end position="143"/>
    </location>
</feature>
<dbReference type="GO" id="GO:0005737">
    <property type="term" value="C:cytoplasm"/>
    <property type="evidence" value="ECO:0007669"/>
    <property type="project" value="InterPro"/>
</dbReference>
<dbReference type="InterPro" id="IPR010167">
    <property type="entry name" value="NH2A_AcTrfase"/>
</dbReference>
<dbReference type="SUPFAM" id="SSF55729">
    <property type="entry name" value="Acyl-CoA N-acyltransferases (Nat)"/>
    <property type="match status" value="1"/>
</dbReference>
<sequence length="152" mass="17396">MLIFRRAKVEDFEKIKQIIKDCGLCDCDLERWLNNFMVAEEDGNVIGTGGIENYGEYGILCSVAVLPDFRNHGIGDGLVRSLINLADRMGIKTLFLFTDKAVNFFERVGFRKTNRSEIQENCPESKQLSSCPLSFIPMRLNINEFFENIKCK</sequence>
<reference evidence="4 5" key="1">
    <citation type="submission" date="2015-12" db="EMBL/GenBank/DDBJ databases">
        <title>Draft genome of Thermovenabulum gondwanense isolated from a red thermophilic microbial mat colonisisng an outflow channel of a bore well.</title>
        <authorList>
            <person name="Patel B.K."/>
        </authorList>
    </citation>
    <scope>NUCLEOTIDE SEQUENCE [LARGE SCALE GENOMIC DNA]</scope>
    <source>
        <strain evidence="4 5">R270</strain>
    </source>
</reference>
<evidence type="ECO:0000313" key="5">
    <source>
        <dbReference type="Proteomes" id="UP000075737"/>
    </source>
</evidence>
<dbReference type="GO" id="GO:0004042">
    <property type="term" value="F:L-glutamate N-acetyltransferase activity"/>
    <property type="evidence" value="ECO:0007669"/>
    <property type="project" value="InterPro"/>
</dbReference>
<name>A0A162M8N3_9FIRM</name>
<dbReference type="PANTHER" id="PTHR30602">
    <property type="entry name" value="AMINO-ACID ACETYLTRANSFERASE"/>
    <property type="match status" value="1"/>
</dbReference>
<keyword evidence="5" id="KW-1185">Reference proteome</keyword>
<evidence type="ECO:0000256" key="2">
    <source>
        <dbReference type="ARBA" id="ARBA00023315"/>
    </source>
</evidence>
<dbReference type="InterPro" id="IPR016181">
    <property type="entry name" value="Acyl_CoA_acyltransferase"/>
</dbReference>
<dbReference type="Pfam" id="PF00583">
    <property type="entry name" value="Acetyltransf_1"/>
    <property type="match status" value="1"/>
</dbReference>
<evidence type="ECO:0000259" key="3">
    <source>
        <dbReference type="PROSITE" id="PS51186"/>
    </source>
</evidence>
<gene>
    <name evidence="4" type="primary">argA</name>
    <name evidence="4" type="ORF">ATZ99_19750</name>
</gene>
<dbReference type="OrthoDB" id="1727266at2"/>
<keyword evidence="2 4" id="KW-0012">Acyltransferase</keyword>
<dbReference type="Proteomes" id="UP000075737">
    <property type="component" value="Unassembled WGS sequence"/>
</dbReference>
<dbReference type="PANTHER" id="PTHR30602:SF12">
    <property type="entry name" value="AMINO-ACID ACETYLTRANSFERASE NAGS1, CHLOROPLASTIC-RELATED"/>
    <property type="match status" value="1"/>
</dbReference>
<comment type="caution">
    <text evidence="4">The sequence shown here is derived from an EMBL/GenBank/DDBJ whole genome shotgun (WGS) entry which is preliminary data.</text>
</comment>
<dbReference type="AlphaFoldDB" id="A0A162M8N3"/>
<dbReference type="EMBL" id="LOHZ01000042">
    <property type="protein sequence ID" value="KYO64539.1"/>
    <property type="molecule type" value="Genomic_DNA"/>
</dbReference>
<dbReference type="RefSeq" id="WP_068749070.1">
    <property type="nucleotide sequence ID" value="NZ_LOHZ01000042.1"/>
</dbReference>
<evidence type="ECO:0000256" key="1">
    <source>
        <dbReference type="ARBA" id="ARBA00022679"/>
    </source>
</evidence>
<dbReference type="STRING" id="520767.ATZ99_19750"/>